<keyword evidence="1" id="KW-0732">Signal</keyword>
<sequence length="148" mass="15885">MRVASLVCALLLPLSAVATAAPVTWSNVVGEWQVVAVTPKKEVGQLYIKNDPQFMGARVAFKPNAITWTRGTDERSINPSVDNCNGKPRLSAANGAGQDRDFTFRYGFNVSCGNQAWGPAPGAVISVLADGNARLFWDGAELALHRIK</sequence>
<feature type="signal peptide" evidence="1">
    <location>
        <begin position="1"/>
        <end position="20"/>
    </location>
</feature>
<feature type="chain" id="PRO_5046609261" description="DUF2147 domain-containing protein" evidence="1">
    <location>
        <begin position="21"/>
        <end position="148"/>
    </location>
</feature>
<reference evidence="2 3" key="1">
    <citation type="submission" date="2016-10" db="EMBL/GenBank/DDBJ databases">
        <authorList>
            <person name="Varghese N."/>
            <person name="Submissions S."/>
        </authorList>
    </citation>
    <scope>NUCLEOTIDE SEQUENCE [LARGE SCALE GENOMIC DNA]</scope>
    <source>
        <strain evidence="2 3">YR512</strain>
    </source>
</reference>
<evidence type="ECO:0000313" key="2">
    <source>
        <dbReference type="EMBL" id="SFK97355.1"/>
    </source>
</evidence>
<proteinExistence type="predicted"/>
<accession>A0A1I4DVD1</accession>
<dbReference type="EMBL" id="FOSD01000014">
    <property type="protein sequence ID" value="SFK97355.1"/>
    <property type="molecule type" value="Genomic_DNA"/>
</dbReference>
<keyword evidence="3" id="KW-1185">Reference proteome</keyword>
<organism evidence="2 3">
    <name type="scientific">Candidatus Pantoea symbiotica</name>
    <dbReference type="NCBI Taxonomy" id="1884370"/>
    <lineage>
        <taxon>Bacteria</taxon>
        <taxon>Pseudomonadati</taxon>
        <taxon>Pseudomonadota</taxon>
        <taxon>Gammaproteobacteria</taxon>
        <taxon>Enterobacterales</taxon>
        <taxon>Erwiniaceae</taxon>
        <taxon>Pantoea</taxon>
    </lineage>
</organism>
<comment type="caution">
    <text evidence="2">The sequence shown here is derived from an EMBL/GenBank/DDBJ whole genome shotgun (WGS) entry which is preliminary data.</text>
</comment>
<dbReference type="Proteomes" id="UP000198841">
    <property type="component" value="Unassembled WGS sequence"/>
</dbReference>
<evidence type="ECO:0000313" key="3">
    <source>
        <dbReference type="Proteomes" id="UP000198841"/>
    </source>
</evidence>
<protein>
    <recommendedName>
        <fullName evidence="4">DUF2147 domain-containing protein</fullName>
    </recommendedName>
</protein>
<evidence type="ECO:0008006" key="4">
    <source>
        <dbReference type="Google" id="ProtNLM"/>
    </source>
</evidence>
<gene>
    <name evidence="2" type="ORF">SAMN05518863_11439</name>
</gene>
<evidence type="ECO:0000256" key="1">
    <source>
        <dbReference type="SAM" id="SignalP"/>
    </source>
</evidence>
<name>A0A1I4DVD1_9GAMM</name>
<dbReference type="RefSeq" id="WP_008101792.1">
    <property type="nucleotide sequence ID" value="NZ_FOSD01000014.1"/>
</dbReference>